<feature type="domain" description="Copper amine oxidase-like N-terminal" evidence="2">
    <location>
        <begin position="42"/>
        <end position="138"/>
    </location>
</feature>
<evidence type="ECO:0000313" key="4">
    <source>
        <dbReference type="Proteomes" id="UP000199050"/>
    </source>
</evidence>
<dbReference type="Gene3D" id="3.30.457.10">
    <property type="entry name" value="Copper amine oxidase-like, N-terminal domain"/>
    <property type="match status" value="1"/>
</dbReference>
<keyword evidence="1" id="KW-0732">Signal</keyword>
<keyword evidence="4" id="KW-1185">Reference proteome</keyword>
<dbReference type="SUPFAM" id="SSF55383">
    <property type="entry name" value="Copper amine oxidase, domain N"/>
    <property type="match status" value="1"/>
</dbReference>
<dbReference type="Pfam" id="PF07833">
    <property type="entry name" value="Cu_amine_oxidN1"/>
    <property type="match status" value="1"/>
</dbReference>
<accession>A0A1G8Q1H8</accession>
<evidence type="ECO:0000256" key="1">
    <source>
        <dbReference type="SAM" id="SignalP"/>
    </source>
</evidence>
<proteinExistence type="predicted"/>
<evidence type="ECO:0000259" key="2">
    <source>
        <dbReference type="Pfam" id="PF07833"/>
    </source>
</evidence>
<evidence type="ECO:0000313" key="3">
    <source>
        <dbReference type="EMBL" id="SDI98604.1"/>
    </source>
</evidence>
<protein>
    <submittedName>
        <fullName evidence="3">Copper amine oxidase N-terminal domain-containing protein</fullName>
    </submittedName>
</protein>
<dbReference type="InterPro" id="IPR012854">
    <property type="entry name" value="Cu_amine_oxidase-like_N"/>
</dbReference>
<dbReference type="RefSeq" id="WP_167360653.1">
    <property type="nucleotide sequence ID" value="NZ_FNDX01000010.1"/>
</dbReference>
<name>A0A1G8Q1H8_9BACL</name>
<dbReference type="Proteomes" id="UP000199050">
    <property type="component" value="Unassembled WGS sequence"/>
</dbReference>
<dbReference type="AlphaFoldDB" id="A0A1G8Q1H8"/>
<sequence length="376" mass="41996">MKKSWLFFPVLVFLLVFPSVTSAASIAYFTVTWENGGQSTSPALLKEGTVYTRASFLESAGLQASRSSTRSGTVYTYSGWKKTVTVTTASTKGKLDGQTVSLGGRPFVYKDELYLPARFVVQALDGETVSWNAKSRVYTAKNLQFFSSASAVYGGVTYTVDKQTGKLYAQAPAGQPKLIANLGSELYDMVDFNFRKTDGGLLYLTITDVYGEPHINNKWYTLILKEGMVIRQASVGYWQRYGDNVKMYGDNLILTDGKLLRVIEDGTGKVKETLDLVKLGGINDKYLVEAMDDDFLLIRPNQKGLLMLIDRKTGSNTLLYKELLDADQQLYAETNDVPFHGDQLEFVRRTGNLLQFKNQAVLDGRVYEYDLSKTRP</sequence>
<feature type="signal peptide" evidence="1">
    <location>
        <begin position="1"/>
        <end position="23"/>
    </location>
</feature>
<organism evidence="3 4">
    <name type="scientific">Paenibacillus typhae</name>
    <dbReference type="NCBI Taxonomy" id="1174501"/>
    <lineage>
        <taxon>Bacteria</taxon>
        <taxon>Bacillati</taxon>
        <taxon>Bacillota</taxon>
        <taxon>Bacilli</taxon>
        <taxon>Bacillales</taxon>
        <taxon>Paenibacillaceae</taxon>
        <taxon>Paenibacillus</taxon>
    </lineage>
</organism>
<dbReference type="InterPro" id="IPR036582">
    <property type="entry name" value="Mao_N_sf"/>
</dbReference>
<feature type="chain" id="PRO_5011478337" evidence="1">
    <location>
        <begin position="24"/>
        <end position="376"/>
    </location>
</feature>
<dbReference type="EMBL" id="FNDX01000010">
    <property type="protein sequence ID" value="SDI98604.1"/>
    <property type="molecule type" value="Genomic_DNA"/>
</dbReference>
<dbReference type="STRING" id="1174501.SAMN05216192_110135"/>
<gene>
    <name evidence="3" type="ORF">SAMN05216192_110135</name>
</gene>
<reference evidence="4" key="1">
    <citation type="submission" date="2016-10" db="EMBL/GenBank/DDBJ databases">
        <authorList>
            <person name="Varghese N."/>
            <person name="Submissions S."/>
        </authorList>
    </citation>
    <scope>NUCLEOTIDE SEQUENCE [LARGE SCALE GENOMIC DNA]</scope>
    <source>
        <strain evidence="4">CGMCC 1.11012</strain>
    </source>
</reference>